<dbReference type="Gene3D" id="3.40.47.10">
    <property type="match status" value="1"/>
</dbReference>
<accession>A0A7W6BQ58</accession>
<dbReference type="Pfam" id="PF18313">
    <property type="entry name" value="TLP1_add_C"/>
    <property type="match status" value="1"/>
</dbReference>
<dbReference type="EMBL" id="JACIDT010000004">
    <property type="protein sequence ID" value="MBB3925839.1"/>
    <property type="molecule type" value="Genomic_DNA"/>
</dbReference>
<dbReference type="Gene3D" id="3.90.226.10">
    <property type="entry name" value="2-enoyl-CoA Hydratase, Chain A, domain 1"/>
    <property type="match status" value="1"/>
</dbReference>
<feature type="domain" description="Thiolase-like protein type 1 additional C-terminal" evidence="4">
    <location>
        <begin position="418"/>
        <end position="495"/>
    </location>
</feature>
<evidence type="ECO:0000313" key="5">
    <source>
        <dbReference type="EMBL" id="MBB3925839.1"/>
    </source>
</evidence>
<dbReference type="Proteomes" id="UP000571950">
    <property type="component" value="Unassembled WGS sequence"/>
</dbReference>
<gene>
    <name evidence="5" type="ORF">GGR43_001554</name>
</gene>
<dbReference type="SUPFAM" id="SSF53901">
    <property type="entry name" value="Thiolase-like"/>
    <property type="match status" value="1"/>
</dbReference>
<protein>
    <submittedName>
        <fullName evidence="5">Acetyl-CoA C-acetyltransferase</fullName>
        <ecNumber evidence="5">2.3.1.9</ecNumber>
    </submittedName>
</protein>
<dbReference type="InterPro" id="IPR016039">
    <property type="entry name" value="Thiolase-like"/>
</dbReference>
<dbReference type="FunFam" id="3.90.226.10:FF:000009">
    <property type="entry name" value="Carnitinyl-CoA dehydratase"/>
    <property type="match status" value="1"/>
</dbReference>
<dbReference type="Gene3D" id="2.40.50.840">
    <property type="match status" value="1"/>
</dbReference>
<dbReference type="EC" id="2.3.1.9" evidence="5"/>
<dbReference type="SUPFAM" id="SSF52096">
    <property type="entry name" value="ClpP/crotonase"/>
    <property type="match status" value="1"/>
</dbReference>
<dbReference type="GO" id="GO:0006635">
    <property type="term" value="P:fatty acid beta-oxidation"/>
    <property type="evidence" value="ECO:0007669"/>
    <property type="project" value="TreeGrafter"/>
</dbReference>
<evidence type="ECO:0000256" key="3">
    <source>
        <dbReference type="RuleBase" id="RU003707"/>
    </source>
</evidence>
<dbReference type="InterPro" id="IPR029045">
    <property type="entry name" value="ClpP/crotonase-like_dom_sf"/>
</dbReference>
<dbReference type="PANTHER" id="PTHR11941:SF54">
    <property type="entry name" value="ENOYL-COA HYDRATASE, MITOCHONDRIAL"/>
    <property type="match status" value="1"/>
</dbReference>
<proteinExistence type="inferred from homology"/>
<evidence type="ECO:0000259" key="4">
    <source>
        <dbReference type="Pfam" id="PF18313"/>
    </source>
</evidence>
<dbReference type="RefSeq" id="WP_188071384.1">
    <property type="nucleotide sequence ID" value="NZ_BSPS01000070.1"/>
</dbReference>
<dbReference type="PANTHER" id="PTHR11941">
    <property type="entry name" value="ENOYL-COA HYDRATASE-RELATED"/>
    <property type="match status" value="1"/>
</dbReference>
<dbReference type="Gene3D" id="1.10.12.10">
    <property type="entry name" value="Lyase 2-enoyl-coa Hydratase, Chain A, domain 2"/>
    <property type="match status" value="1"/>
</dbReference>
<dbReference type="PROSITE" id="PS00166">
    <property type="entry name" value="ENOYL_COA_HYDRATASE"/>
    <property type="match status" value="1"/>
</dbReference>
<sequence>MAISDTTPVIVGIGEYVDRPDDPAAALEPAALIARALEAAGADSGGAMLQRIDSVDLVALISWRYKDPAALVCEMAGIAPARQTNSTFGGETPVRLIHDAALRIQRGEQKAAAIVGGEALHARLRARKEKVALPWTPLASREEEVKFPGADFAMSKVAKSLRISDPAQIYPLYEVAAQAAWGQTPAQAQKESAELWARYAQVAAANPSAWIRHAPDAEAIGTPSADNRLISWPYPKLMVANPNVNQAAAIIVTSVGEARAAGVPEDRMVFLWGGAAAVEPEDYLQRDSYAHSTAQAAVLEKATQIAGGDARRFDKMELYSCFPVVPKMALRTLGLNGASDVAPTVAGGLTFFGGPLNNYMSHAVCAMVREMRAAPGSLGLVYGQGGYVNKHHAIVVSTTPAADPLPDRYSVQAEAEAARGPVPPLLDGYEGPATIETYTVRYDRDGAPIEGAVIARTPEGGRVMARVAADDEEGIALLQSTERSAVGVAGHVRIDTFGKPSFEAGGKRARRALPRRFSRVERDGPLTVVTIDRSDQMNALHPAANAELAEAFNDFAADPAQWVAILTGAGDRAFCAGNDLKYTAWAMARGHSIAPPTTGFAGLTARFDLDKPVIAAVNGLAMGGGFEIALACDVIIASEDAVFALPEPRVGLAALAGGLLRLPREIGMKRAMDMILTGRRLTAREGLELGFVNRVVPAGEVMEAAQAYARDILACSPMSIRASKQIVRRGMEEESLEAAYQAQLRYPATRALFRSADSREGPLAFAQKRPPRWRGE</sequence>
<dbReference type="InterPro" id="IPR040771">
    <property type="entry name" value="TLP1_add_C"/>
</dbReference>
<evidence type="ECO:0000313" key="6">
    <source>
        <dbReference type="Proteomes" id="UP000571950"/>
    </source>
</evidence>
<keyword evidence="5" id="KW-0012">Acyltransferase</keyword>
<dbReference type="InterPro" id="IPR001753">
    <property type="entry name" value="Enoyl-CoA_hydra/iso"/>
</dbReference>
<keyword evidence="6" id="KW-1185">Reference proteome</keyword>
<evidence type="ECO:0000256" key="1">
    <source>
        <dbReference type="ARBA" id="ARBA00005254"/>
    </source>
</evidence>
<dbReference type="GO" id="GO:0016829">
    <property type="term" value="F:lyase activity"/>
    <property type="evidence" value="ECO:0007669"/>
    <property type="project" value="UniProtKB-KW"/>
</dbReference>
<dbReference type="InterPro" id="IPR014748">
    <property type="entry name" value="Enoyl-CoA_hydra_C"/>
</dbReference>
<organism evidence="5 6">
    <name type="scientific">Sphingobium jiangsuense</name>
    <dbReference type="NCBI Taxonomy" id="870476"/>
    <lineage>
        <taxon>Bacteria</taxon>
        <taxon>Pseudomonadati</taxon>
        <taxon>Pseudomonadota</taxon>
        <taxon>Alphaproteobacteria</taxon>
        <taxon>Sphingomonadales</taxon>
        <taxon>Sphingomonadaceae</taxon>
        <taxon>Sphingobium</taxon>
    </lineage>
</organism>
<comment type="similarity">
    <text evidence="1 3">Belongs to the enoyl-CoA hydratase/isomerase family.</text>
</comment>
<evidence type="ECO:0000256" key="2">
    <source>
        <dbReference type="ARBA" id="ARBA00023239"/>
    </source>
</evidence>
<dbReference type="AlphaFoldDB" id="A0A7W6BQ58"/>
<comment type="caution">
    <text evidence="5">The sequence shown here is derived from an EMBL/GenBank/DDBJ whole genome shotgun (WGS) entry which is preliminary data.</text>
</comment>
<dbReference type="GO" id="GO:0003985">
    <property type="term" value="F:acetyl-CoA C-acetyltransferase activity"/>
    <property type="evidence" value="ECO:0007669"/>
    <property type="project" value="UniProtKB-EC"/>
</dbReference>
<reference evidence="5 6" key="1">
    <citation type="submission" date="2020-08" db="EMBL/GenBank/DDBJ databases">
        <title>Genomic Encyclopedia of Type Strains, Phase IV (KMG-IV): sequencing the most valuable type-strain genomes for metagenomic binning, comparative biology and taxonomic classification.</title>
        <authorList>
            <person name="Goeker M."/>
        </authorList>
    </citation>
    <scope>NUCLEOTIDE SEQUENCE [LARGE SCALE GENOMIC DNA]</scope>
    <source>
        <strain evidence="5 6">DSM 26189</strain>
    </source>
</reference>
<keyword evidence="2" id="KW-0456">Lyase</keyword>
<dbReference type="CDD" id="cd06558">
    <property type="entry name" value="crotonase-like"/>
    <property type="match status" value="1"/>
</dbReference>
<dbReference type="Pfam" id="PF00378">
    <property type="entry name" value="ECH_1"/>
    <property type="match status" value="1"/>
</dbReference>
<keyword evidence="5" id="KW-0808">Transferase</keyword>
<dbReference type="InterPro" id="IPR018376">
    <property type="entry name" value="Enoyl-CoA_hyd/isom_CS"/>
</dbReference>
<name>A0A7W6BQ58_9SPHN</name>